<evidence type="ECO:0000256" key="8">
    <source>
        <dbReference type="ARBA" id="ARBA00022801"/>
    </source>
</evidence>
<evidence type="ECO:0000313" key="12">
    <source>
        <dbReference type="Proteomes" id="UP000002754"/>
    </source>
</evidence>
<comment type="caution">
    <text evidence="10">The sequence shown here is derived from an EMBL/GenBank/DDBJ whole genome shotgun (WGS) entry which is preliminary data.</text>
</comment>
<dbReference type="PANTHER" id="PTHR34448:SF3">
    <property type="entry name" value="AMINOPEPTIDASE AMPS"/>
    <property type="match status" value="1"/>
</dbReference>
<evidence type="ECO:0000256" key="3">
    <source>
        <dbReference type="ARBA" id="ARBA00001947"/>
    </source>
</evidence>
<keyword evidence="5" id="KW-0031">Aminopeptidase</keyword>
<organism evidence="10 12">
    <name type="scientific">Alkalihalobacillus alcalophilus ATCC 27647 = CGMCC 1.3604</name>
    <dbReference type="NCBI Taxonomy" id="1218173"/>
    <lineage>
        <taxon>Bacteria</taxon>
        <taxon>Bacillati</taxon>
        <taxon>Bacillota</taxon>
        <taxon>Bacilli</taxon>
        <taxon>Bacillales</taxon>
        <taxon>Bacillaceae</taxon>
        <taxon>Alkalihalobacillus</taxon>
    </lineage>
</organism>
<comment type="cofactor">
    <cofactor evidence="1">
        <name>Co(2+)</name>
        <dbReference type="ChEBI" id="CHEBI:48828"/>
    </cofactor>
</comment>
<proteinExistence type="inferred from homology"/>
<keyword evidence="12" id="KW-1185">Reference proteome</keyword>
<gene>
    <name evidence="11" type="ORF">AJ85_17795</name>
    <name evidence="10" type="ORF">BALCAV_0203030</name>
</gene>
<dbReference type="GO" id="GO:0046872">
    <property type="term" value="F:metal ion binding"/>
    <property type="evidence" value="ECO:0007669"/>
    <property type="project" value="UniProtKB-KW"/>
</dbReference>
<dbReference type="eggNOG" id="COG2309">
    <property type="taxonomic scope" value="Bacteria"/>
</dbReference>
<dbReference type="EMBL" id="ALPT02000006">
    <property type="protein sequence ID" value="KGA98741.1"/>
    <property type="molecule type" value="Genomic_DNA"/>
</dbReference>
<comment type="cofactor">
    <cofactor evidence="3">
        <name>Zn(2+)</name>
        <dbReference type="ChEBI" id="CHEBI:29105"/>
    </cofactor>
</comment>
<dbReference type="InterPro" id="IPR035097">
    <property type="entry name" value="M29_N-terminal"/>
</dbReference>
<dbReference type="Gene3D" id="3.40.1830.10">
    <property type="entry name" value="Thermophilic metalloprotease (M29)"/>
    <property type="match status" value="1"/>
</dbReference>
<dbReference type="AlphaFoldDB" id="A0A094WPN8"/>
<comment type="cofactor">
    <cofactor evidence="2">
        <name>Mg(2+)</name>
        <dbReference type="ChEBI" id="CHEBI:18420"/>
    </cofactor>
</comment>
<evidence type="ECO:0000256" key="5">
    <source>
        <dbReference type="ARBA" id="ARBA00022438"/>
    </source>
</evidence>
<evidence type="ECO:0000313" key="10">
    <source>
        <dbReference type="EMBL" id="KGA98741.1"/>
    </source>
</evidence>
<keyword evidence="8" id="KW-0378">Hydrolase</keyword>
<dbReference type="InterPro" id="IPR052170">
    <property type="entry name" value="M29_Exopeptidase"/>
</dbReference>
<comment type="similarity">
    <text evidence="4">Belongs to the peptidase M29 family.</text>
</comment>
<reference evidence="11 13" key="2">
    <citation type="submission" date="2014-01" db="EMBL/GenBank/DDBJ databases">
        <title>Draft genome sequencing of Bacillus alcalophilus CGMCC 1.3604.</title>
        <authorList>
            <person name="Yang J."/>
            <person name="Diao L."/>
            <person name="Yang S."/>
        </authorList>
    </citation>
    <scope>NUCLEOTIDE SEQUENCE [LARGE SCALE GENOMIC DNA]</scope>
    <source>
        <strain evidence="11 13">CGMCC 1.3604</strain>
    </source>
</reference>
<dbReference type="InterPro" id="IPR000787">
    <property type="entry name" value="Peptidase_M29"/>
</dbReference>
<dbReference type="GO" id="GO:0008237">
    <property type="term" value="F:metallopeptidase activity"/>
    <property type="evidence" value="ECO:0007669"/>
    <property type="project" value="UniProtKB-KW"/>
</dbReference>
<name>A0A094WPN8_ALKAL</name>
<evidence type="ECO:0000313" key="13">
    <source>
        <dbReference type="Proteomes" id="UP000297014"/>
    </source>
</evidence>
<evidence type="ECO:0000256" key="7">
    <source>
        <dbReference type="ARBA" id="ARBA00022723"/>
    </source>
</evidence>
<dbReference type="GO" id="GO:0004177">
    <property type="term" value="F:aminopeptidase activity"/>
    <property type="evidence" value="ECO:0007669"/>
    <property type="project" value="UniProtKB-KW"/>
</dbReference>
<dbReference type="Proteomes" id="UP000002754">
    <property type="component" value="Unassembled WGS sequence"/>
</dbReference>
<dbReference type="STRING" id="1218173.BALCAV_0203030"/>
<sequence length="410" mass="45210">MTTFDQKLKKYAALAVEIGVNVQKGQTLVIRAPLFAAPLVRLATERAYEIGAKNVHVDWNDEEITRLKYNLAPDETFLEYPEWIAKGYEEMCEDGAAFLSITGADPDLLKGVDPERVSNANKASGKAMEGFRSYMTADKVSWSIVANPSVGWAKKVFPDLNDEEAIEKLWEAIFQATRINEENPVKAWKAHLALLDQKMTILNEKHYSALHYTGEGTDLTIELPETHLWVSGGSVNKDGDSFVANMPTEEVFTAAKKTGVNGVVHSTKPLNYGGTVIDNFSLTFKDGAVVDFTAEQGYETLKRLIETDEGSRYIGEVALVPHDSPISNTNILFYNTLFDENASNHLALGAAYAFNIEGGKEMGKAELEENGLNTSITHVDFMMGSAKMNIDGIKADGSKEAVFREGNWAF</sequence>
<dbReference type="SUPFAM" id="SSF144052">
    <property type="entry name" value="Thermophilic metalloprotease-like"/>
    <property type="match status" value="1"/>
</dbReference>
<evidence type="ECO:0000256" key="2">
    <source>
        <dbReference type="ARBA" id="ARBA00001946"/>
    </source>
</evidence>
<reference evidence="10 12" key="1">
    <citation type="journal article" date="2014" name="Genome Announc.">
        <title>Draft Genome Sequence of Bacillus alcalophilus AV1934, a Classic Alkaliphile Isolated from Human Feces in 1934.</title>
        <authorList>
            <person name="Attie O."/>
            <person name="Jayaprakash A."/>
            <person name="Shah H."/>
            <person name="Paulsen I.T."/>
            <person name="Morino M."/>
            <person name="Takahashi Y."/>
            <person name="Narumi I."/>
            <person name="Sachidanandam R."/>
            <person name="Satoh K."/>
            <person name="Ito M."/>
            <person name="Krulwich T.A."/>
        </authorList>
    </citation>
    <scope>NUCLEOTIDE SEQUENCE [LARGE SCALE GENOMIC DNA]</scope>
    <source>
        <strain evidence="10 12">AV1934</strain>
    </source>
</reference>
<dbReference type="Proteomes" id="UP000297014">
    <property type="component" value="Unassembled WGS sequence"/>
</dbReference>
<dbReference type="EMBL" id="JALP01000233">
    <property type="protein sequence ID" value="THG89436.1"/>
    <property type="molecule type" value="Genomic_DNA"/>
</dbReference>
<evidence type="ECO:0000256" key="1">
    <source>
        <dbReference type="ARBA" id="ARBA00001941"/>
    </source>
</evidence>
<protein>
    <submittedName>
        <fullName evidence="10">Peptidase M29</fullName>
    </submittedName>
</protein>
<dbReference type="Pfam" id="PF02073">
    <property type="entry name" value="Peptidase_M29"/>
    <property type="match status" value="1"/>
</dbReference>
<keyword evidence="6" id="KW-0645">Protease</keyword>
<keyword evidence="7" id="KW-0479">Metal-binding</keyword>
<dbReference type="PANTHER" id="PTHR34448">
    <property type="entry name" value="AMINOPEPTIDASE"/>
    <property type="match status" value="1"/>
</dbReference>
<evidence type="ECO:0000313" key="11">
    <source>
        <dbReference type="EMBL" id="THG89436.1"/>
    </source>
</evidence>
<evidence type="ECO:0000256" key="4">
    <source>
        <dbReference type="ARBA" id="ARBA00008236"/>
    </source>
</evidence>
<evidence type="ECO:0000256" key="6">
    <source>
        <dbReference type="ARBA" id="ARBA00022670"/>
    </source>
</evidence>
<dbReference type="OrthoDB" id="9803993at2"/>
<dbReference type="GO" id="GO:0006508">
    <property type="term" value="P:proteolysis"/>
    <property type="evidence" value="ECO:0007669"/>
    <property type="project" value="UniProtKB-KW"/>
</dbReference>
<dbReference type="PRINTS" id="PR00919">
    <property type="entry name" value="THERMOPTASE"/>
</dbReference>
<keyword evidence="9" id="KW-0482">Metalloprotease</keyword>
<evidence type="ECO:0000256" key="9">
    <source>
        <dbReference type="ARBA" id="ARBA00023049"/>
    </source>
</evidence>
<dbReference type="MEROPS" id="M29.002"/>
<accession>A0A094WPN8</accession>
<dbReference type="RefSeq" id="WP_003321666.1">
    <property type="nucleotide sequence ID" value="NZ_ALPT02000006.1"/>
</dbReference>